<evidence type="ECO:0008006" key="3">
    <source>
        <dbReference type="Google" id="ProtNLM"/>
    </source>
</evidence>
<dbReference type="Proteomes" id="UP000265520">
    <property type="component" value="Unassembled WGS sequence"/>
</dbReference>
<reference evidence="1 2" key="1">
    <citation type="journal article" date="2018" name="Front. Plant Sci.">
        <title>Red Clover (Trifolium pratense) and Zigzag Clover (T. medium) - A Picture of Genomic Similarities and Differences.</title>
        <authorList>
            <person name="Dluhosova J."/>
            <person name="Istvanek J."/>
            <person name="Nedelnik J."/>
            <person name="Repkova J."/>
        </authorList>
    </citation>
    <scope>NUCLEOTIDE SEQUENCE [LARGE SCALE GENOMIC DNA]</scope>
    <source>
        <strain evidence="2">cv. 10/8</strain>
        <tissue evidence="1">Leaf</tissue>
    </source>
</reference>
<keyword evidence="2" id="KW-1185">Reference proteome</keyword>
<name>A0A392RXU3_9FABA</name>
<dbReference type="EMBL" id="LXQA010292380">
    <property type="protein sequence ID" value="MCI41443.1"/>
    <property type="molecule type" value="Genomic_DNA"/>
</dbReference>
<dbReference type="AlphaFoldDB" id="A0A392RXU3"/>
<protein>
    <recommendedName>
        <fullName evidence="3">Copia-type polyprotein</fullName>
    </recommendedName>
</protein>
<dbReference type="CDD" id="cd09272">
    <property type="entry name" value="RNase_HI_RT_Ty1"/>
    <property type="match status" value="1"/>
</dbReference>
<comment type="caution">
    <text evidence="1">The sequence shown here is derived from an EMBL/GenBank/DDBJ whole genome shotgun (WGS) entry which is preliminary data.</text>
</comment>
<dbReference type="PANTHER" id="PTHR11439:SF483">
    <property type="entry name" value="PEPTIDE SYNTHASE GLIP-LIKE, PUTATIVE (AFU_ORTHOLOGUE AFUA_3G12920)-RELATED"/>
    <property type="match status" value="1"/>
</dbReference>
<evidence type="ECO:0000313" key="1">
    <source>
        <dbReference type="EMBL" id="MCI41443.1"/>
    </source>
</evidence>
<sequence length="78" mass="8753">MQAVKRILRYLQGTIDYGILYPNTDGSKGKLVGYCDSDWSGDKVERKSTMGYVFTVFNYPISWSSKKQSVVALSTCEA</sequence>
<accession>A0A392RXU3</accession>
<organism evidence="1 2">
    <name type="scientific">Trifolium medium</name>
    <dbReference type="NCBI Taxonomy" id="97028"/>
    <lineage>
        <taxon>Eukaryota</taxon>
        <taxon>Viridiplantae</taxon>
        <taxon>Streptophyta</taxon>
        <taxon>Embryophyta</taxon>
        <taxon>Tracheophyta</taxon>
        <taxon>Spermatophyta</taxon>
        <taxon>Magnoliopsida</taxon>
        <taxon>eudicotyledons</taxon>
        <taxon>Gunneridae</taxon>
        <taxon>Pentapetalae</taxon>
        <taxon>rosids</taxon>
        <taxon>fabids</taxon>
        <taxon>Fabales</taxon>
        <taxon>Fabaceae</taxon>
        <taxon>Papilionoideae</taxon>
        <taxon>50 kb inversion clade</taxon>
        <taxon>NPAAA clade</taxon>
        <taxon>Hologalegina</taxon>
        <taxon>IRL clade</taxon>
        <taxon>Trifolieae</taxon>
        <taxon>Trifolium</taxon>
    </lineage>
</organism>
<evidence type="ECO:0000313" key="2">
    <source>
        <dbReference type="Proteomes" id="UP000265520"/>
    </source>
</evidence>
<proteinExistence type="predicted"/>
<dbReference type="PANTHER" id="PTHR11439">
    <property type="entry name" value="GAG-POL-RELATED RETROTRANSPOSON"/>
    <property type="match status" value="1"/>
</dbReference>